<evidence type="ECO:0000256" key="10">
    <source>
        <dbReference type="PROSITE-ProRule" id="PRU01193"/>
    </source>
</evidence>
<dbReference type="Gene3D" id="3.30.465.10">
    <property type="match status" value="1"/>
</dbReference>
<evidence type="ECO:0000256" key="7">
    <source>
        <dbReference type="ARBA" id="ARBA00023122"/>
    </source>
</evidence>
<dbReference type="SMART" id="SM00116">
    <property type="entry name" value="CBS"/>
    <property type="match status" value="2"/>
</dbReference>
<evidence type="ECO:0000256" key="11">
    <source>
        <dbReference type="SAM" id="Phobius"/>
    </source>
</evidence>
<evidence type="ECO:0000256" key="8">
    <source>
        <dbReference type="ARBA" id="ARBA00023136"/>
    </source>
</evidence>
<dbReference type="InterPro" id="IPR044751">
    <property type="entry name" value="Ion_transp-like_CBS"/>
</dbReference>
<keyword evidence="7 9" id="KW-0129">CBS domain</keyword>
<comment type="similarity">
    <text evidence="2">Belongs to the UPF0053 family.</text>
</comment>
<keyword evidence="5" id="KW-0677">Repeat</keyword>
<dbReference type="STRING" id="320787.CA2015_1667"/>
<dbReference type="InterPro" id="IPR036318">
    <property type="entry name" value="FAD-bd_PCMH-like_sf"/>
</dbReference>
<dbReference type="GO" id="GO:0005886">
    <property type="term" value="C:plasma membrane"/>
    <property type="evidence" value="ECO:0007669"/>
    <property type="project" value="UniProtKB-SubCell"/>
</dbReference>
<dbReference type="Pfam" id="PF00571">
    <property type="entry name" value="CBS"/>
    <property type="match status" value="2"/>
</dbReference>
<evidence type="ECO:0000256" key="1">
    <source>
        <dbReference type="ARBA" id="ARBA00004651"/>
    </source>
</evidence>
<dbReference type="OrthoDB" id="9798188at2"/>
<evidence type="ECO:0000313" key="15">
    <source>
        <dbReference type="Proteomes" id="UP000036520"/>
    </source>
</evidence>
<evidence type="ECO:0000256" key="2">
    <source>
        <dbReference type="ARBA" id="ARBA00006337"/>
    </source>
</evidence>
<feature type="transmembrane region" description="Helical" evidence="11">
    <location>
        <begin position="20"/>
        <end position="39"/>
    </location>
</feature>
<evidence type="ECO:0000259" key="12">
    <source>
        <dbReference type="PROSITE" id="PS51371"/>
    </source>
</evidence>
<dbReference type="InterPro" id="IPR046342">
    <property type="entry name" value="CBS_dom_sf"/>
</dbReference>
<feature type="domain" description="CBS" evidence="12">
    <location>
        <begin position="224"/>
        <end position="283"/>
    </location>
</feature>
<gene>
    <name evidence="14" type="ORF">CA2015_1667</name>
</gene>
<evidence type="ECO:0000313" key="14">
    <source>
        <dbReference type="EMBL" id="AKP51102.1"/>
    </source>
</evidence>
<feature type="transmembrane region" description="Helical" evidence="11">
    <location>
        <begin position="82"/>
        <end position="105"/>
    </location>
</feature>
<dbReference type="PATRIC" id="fig|320787.5.peg.1840"/>
<dbReference type="CDD" id="cd04590">
    <property type="entry name" value="CBS_pair_CorC_HlyC_assoc"/>
    <property type="match status" value="1"/>
</dbReference>
<evidence type="ECO:0000256" key="3">
    <source>
        <dbReference type="ARBA" id="ARBA00022475"/>
    </source>
</evidence>
<keyword evidence="3" id="KW-1003">Cell membrane</keyword>
<dbReference type="AlphaFoldDB" id="A0A0H4PS48"/>
<dbReference type="PANTHER" id="PTHR22777">
    <property type="entry name" value="HEMOLYSIN-RELATED"/>
    <property type="match status" value="1"/>
</dbReference>
<dbReference type="SUPFAM" id="SSF56176">
    <property type="entry name" value="FAD-binding/transporter-associated domain-like"/>
    <property type="match status" value="1"/>
</dbReference>
<dbReference type="PROSITE" id="PS51846">
    <property type="entry name" value="CNNM"/>
    <property type="match status" value="1"/>
</dbReference>
<dbReference type="PROSITE" id="PS51371">
    <property type="entry name" value="CBS"/>
    <property type="match status" value="2"/>
</dbReference>
<dbReference type="InterPro" id="IPR002550">
    <property type="entry name" value="CNNM"/>
</dbReference>
<dbReference type="PANTHER" id="PTHR22777:SF32">
    <property type="entry name" value="UPF0053 INNER MEMBRANE PROTEIN YFJD"/>
    <property type="match status" value="1"/>
</dbReference>
<feature type="transmembrane region" description="Helical" evidence="11">
    <location>
        <begin position="111"/>
        <end position="133"/>
    </location>
</feature>
<dbReference type="InterPro" id="IPR005170">
    <property type="entry name" value="Transptr-assoc_dom"/>
</dbReference>
<evidence type="ECO:0000256" key="4">
    <source>
        <dbReference type="ARBA" id="ARBA00022692"/>
    </source>
</evidence>
<evidence type="ECO:0000259" key="13">
    <source>
        <dbReference type="PROSITE" id="PS51846"/>
    </source>
</evidence>
<dbReference type="Gene3D" id="3.10.580.10">
    <property type="entry name" value="CBS-domain"/>
    <property type="match status" value="1"/>
</dbReference>
<feature type="transmembrane region" description="Helical" evidence="11">
    <location>
        <begin position="145"/>
        <end position="168"/>
    </location>
</feature>
<dbReference type="Pfam" id="PF01595">
    <property type="entry name" value="CNNM"/>
    <property type="match status" value="1"/>
</dbReference>
<dbReference type="FunFam" id="3.10.580.10:FF:000002">
    <property type="entry name" value="Magnesium/cobalt efflux protein CorC"/>
    <property type="match status" value="1"/>
</dbReference>
<dbReference type="Proteomes" id="UP000036520">
    <property type="component" value="Chromosome"/>
</dbReference>
<keyword evidence="4 10" id="KW-0812">Transmembrane</keyword>
<name>A0A0H4PS48_9BACT</name>
<dbReference type="RefSeq" id="WP_048641478.1">
    <property type="nucleotide sequence ID" value="NZ_CAXBGM010000123.1"/>
</dbReference>
<sequence length="449" mass="50682">MDDPYPSLLLLTDVIAVSPVYLVGNAVLFIALLIVSALVSGSEVAFFSLNHEDIEEIRVASDTRSNKIITLIENPQKLLSTILILNNLINISIVTLTTFFTWSLFGSNATGIVIILFQTIGVTFSIVFIGEIVPKVYANAASVSFSKLTAGFLYFFYLVLGPLSYLLMTISDVIEKRIEKKGYSLSVNELHHALEITSVDTSNNERDILKGIVNFGTLSVKQVMRSRMDLTAVDVEMNFHELMDKINKSGYSRIPVYEGTIDQIKGILYIKDLLDHIEKDEYFNWKDLIRKGYFIPENKKLADLLKDFKNKRVHMAIVVDEYGGTSGLVTLEDLIEEIIGDINDEFDEIEEYLFKKIDDKTYIFEGKISLNDFCKKLDLDIQLFDEVKGESESLGGLLLELNSNLPKNGTVIKFDNFEFTIMAVDTRKIKKVKVVLDGPIDKNVPDQFD</sequence>
<dbReference type="SUPFAM" id="SSF54631">
    <property type="entry name" value="CBS-domain pair"/>
    <property type="match status" value="1"/>
</dbReference>
<dbReference type="InterPro" id="IPR016169">
    <property type="entry name" value="FAD-bd_PCMH_sub2"/>
</dbReference>
<accession>A0A0H4PS48</accession>
<dbReference type="InterPro" id="IPR019862">
    <property type="entry name" value="Motility-assoc_prot_GldE"/>
</dbReference>
<proteinExistence type="inferred from homology"/>
<reference evidence="14 15" key="1">
    <citation type="submission" date="2015-07" db="EMBL/GenBank/DDBJ databases">
        <authorList>
            <person name="Kim K.M."/>
        </authorList>
    </citation>
    <scope>NUCLEOTIDE SEQUENCE [LARGE SCALE GENOMIC DNA]</scope>
    <source>
        <strain evidence="14 15">KCTC 12363</strain>
    </source>
</reference>
<organism evidence="14 15">
    <name type="scientific">Cyclobacterium amurskyense</name>
    <dbReference type="NCBI Taxonomy" id="320787"/>
    <lineage>
        <taxon>Bacteria</taxon>
        <taxon>Pseudomonadati</taxon>
        <taxon>Bacteroidota</taxon>
        <taxon>Cytophagia</taxon>
        <taxon>Cytophagales</taxon>
        <taxon>Cyclobacteriaceae</taxon>
        <taxon>Cyclobacterium</taxon>
    </lineage>
</organism>
<evidence type="ECO:0000256" key="5">
    <source>
        <dbReference type="ARBA" id="ARBA00022737"/>
    </source>
</evidence>
<keyword evidence="15" id="KW-1185">Reference proteome</keyword>
<comment type="subcellular location">
    <subcellularLocation>
        <location evidence="1">Cell membrane</location>
        <topology evidence="1">Multi-pass membrane protein</topology>
    </subcellularLocation>
</comment>
<feature type="domain" description="CBS" evidence="12">
    <location>
        <begin position="288"/>
        <end position="345"/>
    </location>
</feature>
<dbReference type="EMBL" id="CP012040">
    <property type="protein sequence ID" value="AKP51102.1"/>
    <property type="molecule type" value="Genomic_DNA"/>
</dbReference>
<dbReference type="SMART" id="SM01091">
    <property type="entry name" value="CorC_HlyC"/>
    <property type="match status" value="1"/>
</dbReference>
<keyword evidence="8 10" id="KW-0472">Membrane</keyword>
<dbReference type="InterPro" id="IPR000644">
    <property type="entry name" value="CBS_dom"/>
</dbReference>
<evidence type="ECO:0000256" key="6">
    <source>
        <dbReference type="ARBA" id="ARBA00022989"/>
    </source>
</evidence>
<dbReference type="GO" id="GO:0050660">
    <property type="term" value="F:flavin adenine dinucleotide binding"/>
    <property type="evidence" value="ECO:0007669"/>
    <property type="project" value="InterPro"/>
</dbReference>
<evidence type="ECO:0000256" key="9">
    <source>
        <dbReference type="PROSITE-ProRule" id="PRU00703"/>
    </source>
</evidence>
<dbReference type="NCBIfam" id="TIGR03520">
    <property type="entry name" value="GldE"/>
    <property type="match status" value="1"/>
</dbReference>
<protein>
    <submittedName>
        <fullName evidence="14">Gliding motility-associated protein GldE</fullName>
    </submittedName>
</protein>
<feature type="domain" description="CNNM transmembrane" evidence="13">
    <location>
        <begin position="18"/>
        <end position="209"/>
    </location>
</feature>
<dbReference type="Pfam" id="PF03471">
    <property type="entry name" value="CorC_HlyC"/>
    <property type="match status" value="1"/>
</dbReference>
<keyword evidence="6 10" id="KW-1133">Transmembrane helix</keyword>
<dbReference type="KEGG" id="camu:CA2015_1667"/>